<evidence type="ECO:0000256" key="4">
    <source>
        <dbReference type="ARBA" id="ARBA00022475"/>
    </source>
</evidence>
<reference evidence="9 10" key="1">
    <citation type="journal article" date="2023" name="Int. J. Syst. Evol. Microbiol.">
        <title>Arthrobacter mangrovi sp. nov., an actinobacterium isolated from the rhizosphere of a mangrove.</title>
        <authorList>
            <person name="Hamada M."/>
            <person name="Saitou S."/>
            <person name="Enomoto N."/>
            <person name="Nanri K."/>
            <person name="Hidaka K."/>
            <person name="Miura T."/>
            <person name="Tamura T."/>
        </authorList>
    </citation>
    <scope>NUCLEOTIDE SEQUENCE [LARGE SCALE GENOMIC DNA]</scope>
    <source>
        <strain evidence="9 10">NBRC 112813</strain>
    </source>
</reference>
<evidence type="ECO:0000256" key="6">
    <source>
        <dbReference type="ARBA" id="ARBA00022989"/>
    </source>
</evidence>
<dbReference type="PANTHER" id="PTHR34702:SF1">
    <property type="entry name" value="NA(+)_H(+) ANTIPORTER SUBUNIT F"/>
    <property type="match status" value="1"/>
</dbReference>
<name>A0ABQ5MZ71_9MICC</name>
<dbReference type="InterPro" id="IPR007208">
    <property type="entry name" value="MrpF/PhaF-like"/>
</dbReference>
<feature type="transmembrane region" description="Helical" evidence="8">
    <location>
        <begin position="64"/>
        <end position="86"/>
    </location>
</feature>
<evidence type="ECO:0000256" key="3">
    <source>
        <dbReference type="ARBA" id="ARBA00022448"/>
    </source>
</evidence>
<comment type="caution">
    <text evidence="9">The sequence shown here is derived from an EMBL/GenBank/DDBJ whole genome shotgun (WGS) entry which is preliminary data.</text>
</comment>
<dbReference type="Proteomes" id="UP001209654">
    <property type="component" value="Unassembled WGS sequence"/>
</dbReference>
<keyword evidence="4" id="KW-1003">Cell membrane</keyword>
<keyword evidence="6 8" id="KW-1133">Transmembrane helix</keyword>
<dbReference type="Pfam" id="PF04066">
    <property type="entry name" value="MrpF_PhaF"/>
    <property type="match status" value="1"/>
</dbReference>
<organism evidence="9 10">
    <name type="scientific">Arthrobacter mangrovi</name>
    <dbReference type="NCBI Taxonomy" id="2966350"/>
    <lineage>
        <taxon>Bacteria</taxon>
        <taxon>Bacillati</taxon>
        <taxon>Actinomycetota</taxon>
        <taxon>Actinomycetes</taxon>
        <taxon>Micrococcales</taxon>
        <taxon>Micrococcaceae</taxon>
        <taxon>Arthrobacter</taxon>
    </lineage>
</organism>
<evidence type="ECO:0000256" key="2">
    <source>
        <dbReference type="ARBA" id="ARBA00009212"/>
    </source>
</evidence>
<keyword evidence="5 8" id="KW-0812">Transmembrane</keyword>
<feature type="transmembrane region" description="Helical" evidence="8">
    <location>
        <begin position="7"/>
        <end position="25"/>
    </location>
</feature>
<evidence type="ECO:0000256" key="5">
    <source>
        <dbReference type="ARBA" id="ARBA00022692"/>
    </source>
</evidence>
<comment type="subcellular location">
    <subcellularLocation>
        <location evidence="1">Cell membrane</location>
        <topology evidence="1">Multi-pass membrane protein</topology>
    </subcellularLocation>
</comment>
<gene>
    <name evidence="9" type="ORF">AHIS1636_37010</name>
</gene>
<proteinExistence type="inferred from homology"/>
<accession>A0ABQ5MZ71</accession>
<comment type="similarity">
    <text evidence="2">Belongs to the CPA3 antiporters (TC 2.A.63) subunit F family.</text>
</comment>
<protein>
    <submittedName>
        <fullName evidence="9">Membrane protein</fullName>
    </submittedName>
</protein>
<evidence type="ECO:0000256" key="1">
    <source>
        <dbReference type="ARBA" id="ARBA00004651"/>
    </source>
</evidence>
<keyword evidence="3" id="KW-0813">Transport</keyword>
<evidence type="ECO:0000256" key="7">
    <source>
        <dbReference type="ARBA" id="ARBA00023136"/>
    </source>
</evidence>
<feature type="transmembrane region" description="Helical" evidence="8">
    <location>
        <begin position="37"/>
        <end position="57"/>
    </location>
</feature>
<dbReference type="PANTHER" id="PTHR34702">
    <property type="entry name" value="NA(+)/H(+) ANTIPORTER SUBUNIT F1"/>
    <property type="match status" value="1"/>
</dbReference>
<keyword evidence="10" id="KW-1185">Reference proteome</keyword>
<sequence length="93" mass="9913">MTGLMDIVLVIVGAILTIAAAVAIFRIVKGPSILDRVMGIDVLLAIVCAGIIADMAVRKHQDNLTLVVIISLVGFIGSVAVARYVIDRRPHEH</sequence>
<keyword evidence="7 8" id="KW-0472">Membrane</keyword>
<evidence type="ECO:0000313" key="10">
    <source>
        <dbReference type="Proteomes" id="UP001209654"/>
    </source>
</evidence>
<evidence type="ECO:0000313" key="9">
    <source>
        <dbReference type="EMBL" id="GLB69258.1"/>
    </source>
</evidence>
<dbReference type="EMBL" id="BRVS01000028">
    <property type="protein sequence ID" value="GLB69258.1"/>
    <property type="molecule type" value="Genomic_DNA"/>
</dbReference>
<evidence type="ECO:0000256" key="8">
    <source>
        <dbReference type="SAM" id="Phobius"/>
    </source>
</evidence>